<dbReference type="PANTHER" id="PTHR22550:SF5">
    <property type="entry name" value="LEUCINE ZIPPER PROTEIN 4"/>
    <property type="match status" value="1"/>
</dbReference>
<dbReference type="InterPro" id="IPR036465">
    <property type="entry name" value="vWFA_dom_sf"/>
</dbReference>
<protein>
    <submittedName>
        <fullName evidence="7">VWA domain-containing protein</fullName>
    </submittedName>
</protein>
<reference evidence="7 8" key="1">
    <citation type="submission" date="2024-01" db="EMBL/GenBank/DDBJ databases">
        <title>Niabella digestum sp. nov., isolated from waste digestion system.</title>
        <authorList>
            <person name="Zhang L."/>
        </authorList>
    </citation>
    <scope>NUCLEOTIDE SEQUENCE [LARGE SCALE GENOMIC DNA]</scope>
    <source>
        <strain evidence="7 8">A18</strain>
    </source>
</reference>
<keyword evidence="8" id="KW-1185">Reference proteome</keyword>
<proteinExistence type="predicted"/>
<feature type="transmembrane region" description="Helical" evidence="5">
    <location>
        <begin position="57"/>
        <end position="78"/>
    </location>
</feature>
<dbReference type="EMBL" id="JAZGLY010000001">
    <property type="protein sequence ID" value="MEE6185683.1"/>
    <property type="molecule type" value="Genomic_DNA"/>
</dbReference>
<evidence type="ECO:0000256" key="2">
    <source>
        <dbReference type="ARBA" id="ARBA00022692"/>
    </source>
</evidence>
<dbReference type="SMART" id="SM00327">
    <property type="entry name" value="VWA"/>
    <property type="match status" value="1"/>
</dbReference>
<dbReference type="PROSITE" id="PS50234">
    <property type="entry name" value="VWFA"/>
    <property type="match status" value="1"/>
</dbReference>
<evidence type="ECO:0000259" key="6">
    <source>
        <dbReference type="PROSITE" id="PS50234"/>
    </source>
</evidence>
<evidence type="ECO:0000256" key="3">
    <source>
        <dbReference type="ARBA" id="ARBA00022989"/>
    </source>
</evidence>
<keyword evidence="2 5" id="KW-0812">Transmembrane</keyword>
<comment type="caution">
    <text evidence="7">The sequence shown here is derived from an EMBL/GenBank/DDBJ whole genome shotgun (WGS) entry which is preliminary data.</text>
</comment>
<feature type="domain" description="VWFA" evidence="6">
    <location>
        <begin position="93"/>
        <end position="291"/>
    </location>
</feature>
<dbReference type="PANTHER" id="PTHR22550">
    <property type="entry name" value="SPORE GERMINATION PROTEIN"/>
    <property type="match status" value="1"/>
</dbReference>
<dbReference type="InterPro" id="IPR050768">
    <property type="entry name" value="UPF0353/GerABKA_families"/>
</dbReference>
<feature type="transmembrane region" description="Helical" evidence="5">
    <location>
        <begin position="309"/>
        <end position="328"/>
    </location>
</feature>
<sequence>MSELQFQYPYFVWAATALVILLLLFAYVLKWKKRVTKRIGQPQLVRAMMRHYSPRRFVFKFIILCLAFLAGVIAVMNLRKPGGNDGIQREGIDLVFALDVSKSMLAQDIQPSRLERAKQFIGRMMDAMPDSRIGLIWFAGKAYVQMPLSTDHGAAQMFVQEASPDAVPMKGTVISDALKESLNAFGERDTKYRAVILISDGEDHDEEALDISKELASRGLMVNTVGIGSPMGSFIPDDSVSGGRKIDVETGMEIISRLNEQELQQIAKNTKGVYVRLENIDHAVETIRDNLSQIATRVTGDTKLMSFTYYFWIFVGLMLVLLIVEQLLPDGKIRRSS</sequence>
<name>A0ABU7RCH9_9BACT</name>
<feature type="transmembrane region" description="Helical" evidence="5">
    <location>
        <begin position="6"/>
        <end position="29"/>
    </location>
</feature>
<evidence type="ECO:0000313" key="8">
    <source>
        <dbReference type="Proteomes" id="UP001357452"/>
    </source>
</evidence>
<dbReference type="SUPFAM" id="SSF53300">
    <property type="entry name" value="vWA-like"/>
    <property type="match status" value="1"/>
</dbReference>
<keyword evidence="4 5" id="KW-0472">Membrane</keyword>
<dbReference type="Gene3D" id="3.40.50.410">
    <property type="entry name" value="von Willebrand factor, type A domain"/>
    <property type="match status" value="1"/>
</dbReference>
<organism evidence="7 8">
    <name type="scientific">Niabella digestorum</name>
    <dbReference type="NCBI Taxonomy" id="3117701"/>
    <lineage>
        <taxon>Bacteria</taxon>
        <taxon>Pseudomonadati</taxon>
        <taxon>Bacteroidota</taxon>
        <taxon>Chitinophagia</taxon>
        <taxon>Chitinophagales</taxon>
        <taxon>Chitinophagaceae</taxon>
        <taxon>Niabella</taxon>
    </lineage>
</organism>
<evidence type="ECO:0000313" key="7">
    <source>
        <dbReference type="EMBL" id="MEE6185683.1"/>
    </source>
</evidence>
<gene>
    <name evidence="7" type="ORF">V2H41_00215</name>
</gene>
<dbReference type="InterPro" id="IPR002035">
    <property type="entry name" value="VWF_A"/>
</dbReference>
<dbReference type="Pfam" id="PF13519">
    <property type="entry name" value="VWA_2"/>
    <property type="match status" value="1"/>
</dbReference>
<keyword evidence="3 5" id="KW-1133">Transmembrane helix</keyword>
<dbReference type="RefSeq" id="WP_330973094.1">
    <property type="nucleotide sequence ID" value="NZ_JAZGLY010000001.1"/>
</dbReference>
<keyword evidence="1" id="KW-1003">Cell membrane</keyword>
<evidence type="ECO:0000256" key="1">
    <source>
        <dbReference type="ARBA" id="ARBA00022475"/>
    </source>
</evidence>
<evidence type="ECO:0000256" key="4">
    <source>
        <dbReference type="ARBA" id="ARBA00023136"/>
    </source>
</evidence>
<evidence type="ECO:0000256" key="5">
    <source>
        <dbReference type="SAM" id="Phobius"/>
    </source>
</evidence>
<dbReference type="Proteomes" id="UP001357452">
    <property type="component" value="Unassembled WGS sequence"/>
</dbReference>
<accession>A0ABU7RCH9</accession>